<comment type="caution">
    <text evidence="6">The sequence shown here is derived from an EMBL/GenBank/DDBJ whole genome shotgun (WGS) entry which is preliminary data.</text>
</comment>
<dbReference type="Pfam" id="PF01925">
    <property type="entry name" value="TauE"/>
    <property type="match status" value="1"/>
</dbReference>
<comment type="similarity">
    <text evidence="5">Belongs to the 4-toluene sulfonate uptake permease (TSUP) (TC 2.A.102) family.</text>
</comment>
<evidence type="ECO:0000256" key="2">
    <source>
        <dbReference type="ARBA" id="ARBA00022692"/>
    </source>
</evidence>
<reference evidence="6 7" key="1">
    <citation type="journal article" date="2016" name="Environ. Microbiol.">
        <title>New Methyloceanibacter diversity from North Sea sediments includes methanotroph containing solely the soluble methane monooxygenase.</title>
        <authorList>
            <person name="Vekeman B."/>
            <person name="Kerckhof F.M."/>
            <person name="Cremers G."/>
            <person name="de Vos P."/>
            <person name="Vandamme P."/>
            <person name="Boon N."/>
            <person name="Op den Camp H.J."/>
            <person name="Heylen K."/>
        </authorList>
    </citation>
    <scope>NUCLEOTIDE SEQUENCE [LARGE SCALE GENOMIC DNA]</scope>
    <source>
        <strain evidence="6 7">R-67174</strain>
    </source>
</reference>
<gene>
    <name evidence="6" type="ORF">AUC68_02845</name>
</gene>
<feature type="transmembrane region" description="Helical" evidence="5">
    <location>
        <begin position="154"/>
        <end position="183"/>
    </location>
</feature>
<dbReference type="STRING" id="1774968.AUC68_02845"/>
<protein>
    <recommendedName>
        <fullName evidence="5">Probable membrane transporter protein</fullName>
    </recommendedName>
</protein>
<name>A0A1E3W2P0_9HYPH</name>
<evidence type="ECO:0000256" key="3">
    <source>
        <dbReference type="ARBA" id="ARBA00022989"/>
    </source>
</evidence>
<feature type="transmembrane region" description="Helical" evidence="5">
    <location>
        <begin position="195"/>
        <end position="213"/>
    </location>
</feature>
<sequence length="267" mass="27274">MIDLSGVLALLPLAGAGFGVGFLVGLTGVGGGALMTPLLISSFGVPPSVAVGTDLLYASVTKTVGGWRHHVQENVDWPIVLRLAMGSLPASIILLAVIAYVPLDTEAMAAWIRYGLTFALPVSAVAIVLYPIMMKSHTNGNGSEGSPGREAATVLFGAALGLLVTLTSVGAGAIGVVVLALLFPALPAKRIVGSDIAHAVPLTLVAGAGHLGLGHVDFGILVALLVGSIPGILLGTRLAGVAPDWLLRPLLAMTCVMRRMRSSRNRT</sequence>
<feature type="transmembrane region" description="Helical" evidence="5">
    <location>
        <begin position="219"/>
        <end position="240"/>
    </location>
</feature>
<keyword evidence="7" id="KW-1185">Reference proteome</keyword>
<dbReference type="OrthoDB" id="5189995at2"/>
<accession>A0A1E3W2P0</accession>
<dbReference type="PANTHER" id="PTHR43701">
    <property type="entry name" value="MEMBRANE TRANSPORTER PROTEIN MJ0441-RELATED"/>
    <property type="match status" value="1"/>
</dbReference>
<dbReference type="PANTHER" id="PTHR43701:SF2">
    <property type="entry name" value="MEMBRANE TRANSPORTER PROTEIN YJNA-RELATED"/>
    <property type="match status" value="1"/>
</dbReference>
<keyword evidence="3 5" id="KW-1133">Transmembrane helix</keyword>
<feature type="transmembrane region" description="Helical" evidence="5">
    <location>
        <begin position="6"/>
        <end position="26"/>
    </location>
</feature>
<keyword evidence="5" id="KW-1003">Cell membrane</keyword>
<evidence type="ECO:0000256" key="1">
    <source>
        <dbReference type="ARBA" id="ARBA00004141"/>
    </source>
</evidence>
<dbReference type="Proteomes" id="UP000094501">
    <property type="component" value="Unassembled WGS sequence"/>
</dbReference>
<dbReference type="GO" id="GO:0005886">
    <property type="term" value="C:plasma membrane"/>
    <property type="evidence" value="ECO:0007669"/>
    <property type="project" value="UniProtKB-SubCell"/>
</dbReference>
<dbReference type="AlphaFoldDB" id="A0A1E3W2P0"/>
<evidence type="ECO:0000256" key="5">
    <source>
        <dbReference type="RuleBase" id="RU363041"/>
    </source>
</evidence>
<feature type="transmembrane region" description="Helical" evidence="5">
    <location>
        <begin position="38"/>
        <end position="59"/>
    </location>
</feature>
<evidence type="ECO:0000313" key="6">
    <source>
        <dbReference type="EMBL" id="ODS00079.1"/>
    </source>
</evidence>
<evidence type="ECO:0000256" key="4">
    <source>
        <dbReference type="ARBA" id="ARBA00023136"/>
    </source>
</evidence>
<dbReference type="InterPro" id="IPR051598">
    <property type="entry name" value="TSUP/Inactive_protease-like"/>
</dbReference>
<keyword evidence="4 5" id="KW-0472">Membrane</keyword>
<organism evidence="6 7">
    <name type="scientific">Methyloceanibacter methanicus</name>
    <dbReference type="NCBI Taxonomy" id="1774968"/>
    <lineage>
        <taxon>Bacteria</taxon>
        <taxon>Pseudomonadati</taxon>
        <taxon>Pseudomonadota</taxon>
        <taxon>Alphaproteobacteria</taxon>
        <taxon>Hyphomicrobiales</taxon>
        <taxon>Hyphomicrobiaceae</taxon>
        <taxon>Methyloceanibacter</taxon>
    </lineage>
</organism>
<proteinExistence type="inferred from homology"/>
<evidence type="ECO:0000313" key="7">
    <source>
        <dbReference type="Proteomes" id="UP000094501"/>
    </source>
</evidence>
<feature type="transmembrane region" description="Helical" evidence="5">
    <location>
        <begin position="115"/>
        <end position="134"/>
    </location>
</feature>
<dbReference type="InterPro" id="IPR002781">
    <property type="entry name" value="TM_pro_TauE-like"/>
</dbReference>
<feature type="transmembrane region" description="Helical" evidence="5">
    <location>
        <begin position="79"/>
        <end position="103"/>
    </location>
</feature>
<keyword evidence="2 5" id="KW-0812">Transmembrane</keyword>
<dbReference type="RefSeq" id="WP_069436892.1">
    <property type="nucleotide sequence ID" value="NZ_LPWG01000010.1"/>
</dbReference>
<comment type="subcellular location">
    <subcellularLocation>
        <location evidence="5">Cell membrane</location>
        <topology evidence="5">Multi-pass membrane protein</topology>
    </subcellularLocation>
    <subcellularLocation>
        <location evidence="1">Membrane</location>
        <topology evidence="1">Multi-pass membrane protein</topology>
    </subcellularLocation>
</comment>
<dbReference type="EMBL" id="LPWG01000010">
    <property type="protein sequence ID" value="ODS00079.1"/>
    <property type="molecule type" value="Genomic_DNA"/>
</dbReference>